<keyword evidence="5" id="KW-1185">Reference proteome</keyword>
<evidence type="ECO:0000313" key="4">
    <source>
        <dbReference type="EMBL" id="KAI5080156.1"/>
    </source>
</evidence>
<dbReference type="OrthoDB" id="5835829at2759"/>
<dbReference type="Gene3D" id="3.40.50.2000">
    <property type="entry name" value="Glycogen Phosphorylase B"/>
    <property type="match status" value="2"/>
</dbReference>
<dbReference type="SUPFAM" id="SSF53756">
    <property type="entry name" value="UDP-Glycosyltransferase/glycogen phosphorylase"/>
    <property type="match status" value="1"/>
</dbReference>
<comment type="caution">
    <text evidence="4">The sequence shown here is derived from an EMBL/GenBank/DDBJ whole genome shotgun (WGS) entry which is preliminary data.</text>
</comment>
<organism evidence="4 5">
    <name type="scientific">Adiantum capillus-veneris</name>
    <name type="common">Maidenhair fern</name>
    <dbReference type="NCBI Taxonomy" id="13818"/>
    <lineage>
        <taxon>Eukaryota</taxon>
        <taxon>Viridiplantae</taxon>
        <taxon>Streptophyta</taxon>
        <taxon>Embryophyta</taxon>
        <taxon>Tracheophyta</taxon>
        <taxon>Polypodiopsida</taxon>
        <taxon>Polypodiidae</taxon>
        <taxon>Polypodiales</taxon>
        <taxon>Pteridineae</taxon>
        <taxon>Pteridaceae</taxon>
        <taxon>Vittarioideae</taxon>
        <taxon>Adiantum</taxon>
    </lineage>
</organism>
<proteinExistence type="inferred from homology"/>
<evidence type="ECO:0000313" key="5">
    <source>
        <dbReference type="Proteomes" id="UP000886520"/>
    </source>
</evidence>
<comment type="similarity">
    <text evidence="1">Belongs to the UDP-glycosyltransferase family.</text>
</comment>
<evidence type="ECO:0000256" key="3">
    <source>
        <dbReference type="SAM" id="MobiDB-lite"/>
    </source>
</evidence>
<name>A0A9D4ZNQ7_ADICA</name>
<dbReference type="EMBL" id="JABFUD020000005">
    <property type="protein sequence ID" value="KAI5080156.1"/>
    <property type="molecule type" value="Genomic_DNA"/>
</dbReference>
<protein>
    <recommendedName>
        <fullName evidence="6">Glycosyltransferase</fullName>
    </recommendedName>
</protein>
<dbReference type="AlphaFoldDB" id="A0A9D4ZNQ7"/>
<sequence length="511" mass="57213">MLRRILIYLGKKNGGKGGRQAMEDTKCRQHHALAVALPGQGHINPLMRLCKRLAAEHAFTITFLDIHLHHEEAAAAESSPAAHQEPSPAPAAAAHDVEFSPPDPAQKLDIRRARLSLYLPPPSSSAAMLEGFFEGVQTLAPQIEQLLLRLQQQHPPITCLISDLFVTAATQYLADKLQLPRVALIPCSHSIILHFHHLLEGGFSLEEVMKVSIQRELLRENVFKEGLQGLPTLKVDDLMENFGEDFFMYTFTCKALQETKNKAHAFVVNSFEEIEGNALKVNMKAPLYAVGPLVEPPEKEASTSLLEEDDACLLWLDQQPCSSILFISFGSFASISLAQFEELVAGLLSSRQRFLWVFCPHLINDIVFTTFPEQLLLESCGRGYVVSWAPQVKVLSHCSIHGFLTHCGWNSTLEAIRSGIPMICFPYFAYQFMDAKLIVEEWKVGFRLRKSKESGLVDREEVERAIRALMEEKEGQILHKNALVLKQLCDQNYLSGGYAFKNVQALVQSLN</sequence>
<evidence type="ECO:0008006" key="6">
    <source>
        <dbReference type="Google" id="ProtNLM"/>
    </source>
</evidence>
<dbReference type="InterPro" id="IPR002213">
    <property type="entry name" value="UDP_glucos_trans"/>
</dbReference>
<evidence type="ECO:0000256" key="1">
    <source>
        <dbReference type="ARBA" id="ARBA00009995"/>
    </source>
</evidence>
<dbReference type="FunFam" id="3.40.50.2000:FF:000060">
    <property type="entry name" value="Glycosyltransferase"/>
    <property type="match status" value="1"/>
</dbReference>
<dbReference type="PANTHER" id="PTHR11926">
    <property type="entry name" value="GLUCOSYL/GLUCURONOSYL TRANSFERASES"/>
    <property type="match status" value="1"/>
</dbReference>
<dbReference type="GO" id="GO:0080044">
    <property type="term" value="F:quercetin 7-O-glucosyltransferase activity"/>
    <property type="evidence" value="ECO:0007669"/>
    <property type="project" value="TreeGrafter"/>
</dbReference>
<feature type="compositionally biased region" description="Low complexity" evidence="3">
    <location>
        <begin position="75"/>
        <end position="94"/>
    </location>
</feature>
<keyword evidence="2" id="KW-0808">Transferase</keyword>
<evidence type="ECO:0000256" key="2">
    <source>
        <dbReference type="ARBA" id="ARBA00022679"/>
    </source>
</evidence>
<accession>A0A9D4ZNQ7</accession>
<dbReference type="GO" id="GO:0080043">
    <property type="term" value="F:quercetin 3-O-glucosyltransferase activity"/>
    <property type="evidence" value="ECO:0007669"/>
    <property type="project" value="TreeGrafter"/>
</dbReference>
<dbReference type="PANTHER" id="PTHR11926:SF774">
    <property type="entry name" value="UDP-GLYCOSYLTRANSFERASE 85A1-RELATED"/>
    <property type="match status" value="1"/>
</dbReference>
<reference evidence="4 5" key="1">
    <citation type="submission" date="2021-01" db="EMBL/GenBank/DDBJ databases">
        <title>Adiantum capillus-veneris genome.</title>
        <authorList>
            <person name="Fang Y."/>
            <person name="Liao Q."/>
        </authorList>
    </citation>
    <scope>NUCLEOTIDE SEQUENCE [LARGE SCALE GENOMIC DNA]</scope>
    <source>
        <strain evidence="4">H3</strain>
        <tissue evidence="4">Leaf</tissue>
    </source>
</reference>
<feature type="region of interest" description="Disordered" evidence="3">
    <location>
        <begin position="74"/>
        <end position="100"/>
    </location>
</feature>
<dbReference type="Pfam" id="PF00201">
    <property type="entry name" value="UDPGT"/>
    <property type="match status" value="1"/>
</dbReference>
<dbReference type="CDD" id="cd03784">
    <property type="entry name" value="GT1_Gtf-like"/>
    <property type="match status" value="1"/>
</dbReference>
<gene>
    <name evidence="4" type="ORF">GOP47_0005635</name>
</gene>
<dbReference type="Proteomes" id="UP000886520">
    <property type="component" value="Chromosome 5"/>
</dbReference>